<evidence type="ECO:0000256" key="1">
    <source>
        <dbReference type="ARBA" id="ARBA00004236"/>
    </source>
</evidence>
<evidence type="ECO:0000313" key="8">
    <source>
        <dbReference type="Proteomes" id="UP000590442"/>
    </source>
</evidence>
<dbReference type="NCBIfam" id="TIGR04283">
    <property type="entry name" value="glyco_like_mftF"/>
    <property type="match status" value="1"/>
</dbReference>
<evidence type="ECO:0000256" key="3">
    <source>
        <dbReference type="ARBA" id="ARBA00022676"/>
    </source>
</evidence>
<dbReference type="PANTHER" id="PTHR43646">
    <property type="entry name" value="GLYCOSYLTRANSFERASE"/>
    <property type="match status" value="1"/>
</dbReference>
<dbReference type="CDD" id="cd02522">
    <property type="entry name" value="GT_2_like_a"/>
    <property type="match status" value="1"/>
</dbReference>
<name>A0A846R4Z7_9FLAO</name>
<keyword evidence="5" id="KW-0472">Membrane</keyword>
<organism evidence="7 8">
    <name type="scientific">Saonia flava</name>
    <dbReference type="NCBI Taxonomy" id="523696"/>
    <lineage>
        <taxon>Bacteria</taxon>
        <taxon>Pseudomonadati</taxon>
        <taxon>Bacteroidota</taxon>
        <taxon>Flavobacteriia</taxon>
        <taxon>Flavobacteriales</taxon>
        <taxon>Flavobacteriaceae</taxon>
        <taxon>Saonia</taxon>
    </lineage>
</organism>
<dbReference type="EMBL" id="JAATJJ010000001">
    <property type="protein sequence ID" value="NJB71869.1"/>
    <property type="molecule type" value="Genomic_DNA"/>
</dbReference>
<dbReference type="RefSeq" id="WP_167964070.1">
    <property type="nucleotide sequence ID" value="NZ_JAATJJ010000001.1"/>
</dbReference>
<proteinExistence type="predicted"/>
<feature type="domain" description="Glycosyltransferase 2-like" evidence="6">
    <location>
        <begin position="10"/>
        <end position="125"/>
    </location>
</feature>
<evidence type="ECO:0000256" key="5">
    <source>
        <dbReference type="ARBA" id="ARBA00023136"/>
    </source>
</evidence>
<dbReference type="Gene3D" id="3.90.550.10">
    <property type="entry name" value="Spore Coat Polysaccharide Biosynthesis Protein SpsA, Chain A"/>
    <property type="match status" value="1"/>
</dbReference>
<dbReference type="InterPro" id="IPR029044">
    <property type="entry name" value="Nucleotide-diphossugar_trans"/>
</dbReference>
<reference evidence="7 8" key="1">
    <citation type="submission" date="2020-03" db="EMBL/GenBank/DDBJ databases">
        <title>Genomic Encyclopedia of Type Strains, Phase IV (KMG-IV): sequencing the most valuable type-strain genomes for metagenomic binning, comparative biology and taxonomic classification.</title>
        <authorList>
            <person name="Goeker M."/>
        </authorList>
    </citation>
    <scope>NUCLEOTIDE SEQUENCE [LARGE SCALE GENOMIC DNA]</scope>
    <source>
        <strain evidence="7 8">DSM 29762</strain>
    </source>
</reference>
<keyword evidence="4 7" id="KW-0808">Transferase</keyword>
<dbReference type="AlphaFoldDB" id="A0A846R4Z7"/>
<sequence length="235" mass="26714">MKKSNPVNISIIIPVLNEEENIGKLLSYIKNNSSPKNIKEILVVDGGSKDKTVTISNTHAVNILHSEKGRPIQMNLGAKNAKGDILYFLHADTLPPKNFDESIVKAVKSGYNSGCFRMCFDTKNPFLRFFAALTRLNHKICRGGDQSLFVKKSIFNQLNGYNESYLIYEDTEFIGRLYGVTNFIVLPEKVITSARKYRKNGAFRLQFHFGMIHLKNLLGANPKELHSYYKKHILE</sequence>
<dbReference type="GO" id="GO:0005886">
    <property type="term" value="C:plasma membrane"/>
    <property type="evidence" value="ECO:0007669"/>
    <property type="project" value="UniProtKB-SubCell"/>
</dbReference>
<protein>
    <submittedName>
        <fullName evidence="7">RSAM/selenodomain-associated transferase 2</fullName>
    </submittedName>
</protein>
<accession>A0A846R4Z7</accession>
<comment type="subcellular location">
    <subcellularLocation>
        <location evidence="1">Cell membrane</location>
    </subcellularLocation>
</comment>
<dbReference type="InterPro" id="IPR001173">
    <property type="entry name" value="Glyco_trans_2-like"/>
</dbReference>
<keyword evidence="3" id="KW-0328">Glycosyltransferase</keyword>
<evidence type="ECO:0000256" key="2">
    <source>
        <dbReference type="ARBA" id="ARBA00022475"/>
    </source>
</evidence>
<dbReference type="Pfam" id="PF00535">
    <property type="entry name" value="Glycos_transf_2"/>
    <property type="match status" value="1"/>
</dbReference>
<dbReference type="PANTHER" id="PTHR43646:SF2">
    <property type="entry name" value="GLYCOSYLTRANSFERASE 2-LIKE DOMAIN-CONTAINING PROTEIN"/>
    <property type="match status" value="1"/>
</dbReference>
<evidence type="ECO:0000313" key="7">
    <source>
        <dbReference type="EMBL" id="NJB71869.1"/>
    </source>
</evidence>
<keyword evidence="8" id="KW-1185">Reference proteome</keyword>
<dbReference type="SUPFAM" id="SSF53448">
    <property type="entry name" value="Nucleotide-diphospho-sugar transferases"/>
    <property type="match status" value="1"/>
</dbReference>
<comment type="caution">
    <text evidence="7">The sequence shown here is derived from an EMBL/GenBank/DDBJ whole genome shotgun (WGS) entry which is preliminary data.</text>
</comment>
<dbReference type="InterPro" id="IPR026461">
    <property type="entry name" value="Trfase_2_rSAM/seldom_assoc"/>
</dbReference>
<keyword evidence="2" id="KW-1003">Cell membrane</keyword>
<dbReference type="GO" id="GO:0016757">
    <property type="term" value="F:glycosyltransferase activity"/>
    <property type="evidence" value="ECO:0007669"/>
    <property type="project" value="UniProtKB-KW"/>
</dbReference>
<evidence type="ECO:0000256" key="4">
    <source>
        <dbReference type="ARBA" id="ARBA00022679"/>
    </source>
</evidence>
<dbReference type="Proteomes" id="UP000590442">
    <property type="component" value="Unassembled WGS sequence"/>
</dbReference>
<gene>
    <name evidence="7" type="ORF">GGR42_002331</name>
</gene>
<evidence type="ECO:0000259" key="6">
    <source>
        <dbReference type="Pfam" id="PF00535"/>
    </source>
</evidence>